<keyword evidence="1" id="KW-0812">Transmembrane</keyword>
<accession>X0RV95</accession>
<protein>
    <submittedName>
        <fullName evidence="2">Uncharacterized protein</fullName>
    </submittedName>
</protein>
<feature type="transmembrane region" description="Helical" evidence="1">
    <location>
        <begin position="6"/>
        <end position="26"/>
    </location>
</feature>
<name>X0RV95_9ZZZZ</name>
<evidence type="ECO:0000313" key="2">
    <source>
        <dbReference type="EMBL" id="GAF72754.1"/>
    </source>
</evidence>
<gene>
    <name evidence="2" type="ORF">S01H1_02931</name>
</gene>
<keyword evidence="1" id="KW-1133">Transmembrane helix</keyword>
<organism evidence="2">
    <name type="scientific">marine sediment metagenome</name>
    <dbReference type="NCBI Taxonomy" id="412755"/>
    <lineage>
        <taxon>unclassified sequences</taxon>
        <taxon>metagenomes</taxon>
        <taxon>ecological metagenomes</taxon>
    </lineage>
</organism>
<dbReference type="EMBL" id="BARS01001507">
    <property type="protein sequence ID" value="GAF72754.1"/>
    <property type="molecule type" value="Genomic_DNA"/>
</dbReference>
<dbReference type="AlphaFoldDB" id="X0RV95"/>
<comment type="caution">
    <text evidence="2">The sequence shown here is derived from an EMBL/GenBank/DDBJ whole genome shotgun (WGS) entry which is preliminary data.</text>
</comment>
<reference evidence="2" key="1">
    <citation type="journal article" date="2014" name="Front. Microbiol.">
        <title>High frequency of phylogenetically diverse reductive dehalogenase-homologous genes in deep subseafloor sedimentary metagenomes.</title>
        <authorList>
            <person name="Kawai M."/>
            <person name="Futagami T."/>
            <person name="Toyoda A."/>
            <person name="Takaki Y."/>
            <person name="Nishi S."/>
            <person name="Hori S."/>
            <person name="Arai W."/>
            <person name="Tsubouchi T."/>
            <person name="Morono Y."/>
            <person name="Uchiyama I."/>
            <person name="Ito T."/>
            <person name="Fujiyama A."/>
            <person name="Inagaki F."/>
            <person name="Takami H."/>
        </authorList>
    </citation>
    <scope>NUCLEOTIDE SEQUENCE</scope>
    <source>
        <strain evidence="2">Expedition CK06-06</strain>
    </source>
</reference>
<feature type="non-terminal residue" evidence="2">
    <location>
        <position position="73"/>
    </location>
</feature>
<sequence>MKKKWLIIGVIIILVIIALFVGSRFLNKTDEEELTEQNIKITPQMVSSVELGDLKKTVSTSGYLQPADEKLLT</sequence>
<proteinExistence type="predicted"/>
<evidence type="ECO:0000256" key="1">
    <source>
        <dbReference type="SAM" id="Phobius"/>
    </source>
</evidence>
<keyword evidence="1" id="KW-0472">Membrane</keyword>